<evidence type="ECO:0000313" key="6">
    <source>
        <dbReference type="Proteomes" id="UP000570361"/>
    </source>
</evidence>
<evidence type="ECO:0000256" key="2">
    <source>
        <dbReference type="ARBA" id="ARBA00023125"/>
    </source>
</evidence>
<reference evidence="5 6" key="1">
    <citation type="submission" date="2020-08" db="EMBL/GenBank/DDBJ databases">
        <title>Genomic Encyclopedia of Type Strains, Phase III (KMG-III): the genomes of soil and plant-associated and newly described type strains.</title>
        <authorList>
            <person name="Whitman W."/>
        </authorList>
    </citation>
    <scope>NUCLEOTIDE SEQUENCE [LARGE SCALE GENOMIC DNA]</scope>
    <source>
        <strain evidence="5 6">CECT 5862</strain>
    </source>
</reference>
<accession>A0A7W5FQU6</accession>
<dbReference type="InterPro" id="IPR000524">
    <property type="entry name" value="Tscrpt_reg_HTH_GntR"/>
</dbReference>
<dbReference type="SMART" id="SM00345">
    <property type="entry name" value="HTH_GNTR"/>
    <property type="match status" value="1"/>
</dbReference>
<keyword evidence="2" id="KW-0238">DNA-binding</keyword>
<organism evidence="5 6">
    <name type="scientific">Paenibacillus phyllosphaerae</name>
    <dbReference type="NCBI Taxonomy" id="274593"/>
    <lineage>
        <taxon>Bacteria</taxon>
        <taxon>Bacillati</taxon>
        <taxon>Bacillota</taxon>
        <taxon>Bacilli</taxon>
        <taxon>Bacillales</taxon>
        <taxon>Paenibacillaceae</taxon>
        <taxon>Paenibacillus</taxon>
    </lineage>
</organism>
<keyword evidence="1" id="KW-0805">Transcription regulation</keyword>
<dbReference type="AlphaFoldDB" id="A0A7W5FQU6"/>
<name>A0A7W5FQU6_9BACL</name>
<dbReference type="EMBL" id="JACHXK010000022">
    <property type="protein sequence ID" value="MBB3113831.1"/>
    <property type="molecule type" value="Genomic_DNA"/>
</dbReference>
<evidence type="ECO:0000256" key="1">
    <source>
        <dbReference type="ARBA" id="ARBA00023015"/>
    </source>
</evidence>
<dbReference type="CDD" id="cd07377">
    <property type="entry name" value="WHTH_GntR"/>
    <property type="match status" value="1"/>
</dbReference>
<dbReference type="PANTHER" id="PTHR38445:SF9">
    <property type="entry name" value="HTH-TYPE TRANSCRIPTIONAL REPRESSOR YTRA"/>
    <property type="match status" value="1"/>
</dbReference>
<dbReference type="Proteomes" id="UP000570361">
    <property type="component" value="Unassembled WGS sequence"/>
</dbReference>
<sequence length="329" mass="36327">MTMNRGEAMSREFMLKVDPQLTFSVHVQIKEQLKWMIGIGRIKPGDMLPAANQLADLLGINRNTVNGVYIQLRDEGIVTIQKGRGTQVASNQAVAKLSEQRLPMHDLLTRTIDELTANHIELHEFFTASLAYTLLQGSKLPERSRLLLVECRDHDHLFYRDEIRRVTGSEVRTCFLEDVRASEPLLAEASAYASVVVTTLNHADEVRQLFRGSEAKIVVIGATVETASLLAIARMEPGTKVGFVCLGRSGGQWMASRVAEAGITQITPSCCGMNEPDELARTLAQADRVYASAAVYDKLAAMQPDKVALYPMLLEKSSESLLRDVTPSV</sequence>
<dbReference type="Gene3D" id="1.10.10.10">
    <property type="entry name" value="Winged helix-like DNA-binding domain superfamily/Winged helix DNA-binding domain"/>
    <property type="match status" value="1"/>
</dbReference>
<proteinExistence type="predicted"/>
<dbReference type="Pfam" id="PF00392">
    <property type="entry name" value="GntR"/>
    <property type="match status" value="1"/>
</dbReference>
<dbReference type="SUPFAM" id="SSF46785">
    <property type="entry name" value="Winged helix' DNA-binding domain"/>
    <property type="match status" value="1"/>
</dbReference>
<feature type="domain" description="HTH gntR-type" evidence="4">
    <location>
        <begin position="23"/>
        <end position="91"/>
    </location>
</feature>
<dbReference type="RefSeq" id="WP_221401507.1">
    <property type="nucleotide sequence ID" value="NZ_JACHXK010000022.1"/>
</dbReference>
<keyword evidence="3" id="KW-0804">Transcription</keyword>
<evidence type="ECO:0000313" key="5">
    <source>
        <dbReference type="EMBL" id="MBB3113831.1"/>
    </source>
</evidence>
<protein>
    <submittedName>
        <fullName evidence="5">GntR family transcriptional regulator</fullName>
    </submittedName>
</protein>
<dbReference type="GO" id="GO:0003677">
    <property type="term" value="F:DNA binding"/>
    <property type="evidence" value="ECO:0007669"/>
    <property type="project" value="UniProtKB-KW"/>
</dbReference>
<dbReference type="InterPro" id="IPR036390">
    <property type="entry name" value="WH_DNA-bd_sf"/>
</dbReference>
<comment type="caution">
    <text evidence="5">The sequence shown here is derived from an EMBL/GenBank/DDBJ whole genome shotgun (WGS) entry which is preliminary data.</text>
</comment>
<keyword evidence="6" id="KW-1185">Reference proteome</keyword>
<evidence type="ECO:0000259" key="4">
    <source>
        <dbReference type="PROSITE" id="PS50949"/>
    </source>
</evidence>
<dbReference type="PROSITE" id="PS50949">
    <property type="entry name" value="HTH_GNTR"/>
    <property type="match status" value="1"/>
</dbReference>
<evidence type="ECO:0000256" key="3">
    <source>
        <dbReference type="ARBA" id="ARBA00023163"/>
    </source>
</evidence>
<dbReference type="PANTHER" id="PTHR38445">
    <property type="entry name" value="HTH-TYPE TRANSCRIPTIONAL REPRESSOR YTRA"/>
    <property type="match status" value="1"/>
</dbReference>
<dbReference type="InterPro" id="IPR036388">
    <property type="entry name" value="WH-like_DNA-bd_sf"/>
</dbReference>
<gene>
    <name evidence="5" type="ORF">FHS18_005944</name>
</gene>
<dbReference type="GO" id="GO:0003700">
    <property type="term" value="F:DNA-binding transcription factor activity"/>
    <property type="evidence" value="ECO:0007669"/>
    <property type="project" value="InterPro"/>
</dbReference>